<name>A0A0W8G0Z8_9ZZZZ</name>
<sequence>MGHKRLGVLPKSKKWRDIVEAVEACASGKVPVEEVAKNTLSNVRKLYQELEKDPSVKASLTFLVEFSYAFKTQNPGKYLIENGILPSDNLSLISIAQAINYYKQESFYSKEYQSIAKQATIDALNNWYRSNLDHGTSLFSEGVKPENVFAKAAGGGGFSEISRLFFAKFTERYLKYFLEREAAPRIKNINTINNFSRAIETFTDEVSKHAYETSKITQSYAAGWYNKHSKENKPSGKDINKLIRNTFKKMRNEILFEELK</sequence>
<protein>
    <submittedName>
        <fullName evidence="1">Uncharacterized protein</fullName>
    </submittedName>
</protein>
<comment type="caution">
    <text evidence="1">The sequence shown here is derived from an EMBL/GenBank/DDBJ whole genome shotgun (WGS) entry which is preliminary data.</text>
</comment>
<organism evidence="1">
    <name type="scientific">hydrocarbon metagenome</name>
    <dbReference type="NCBI Taxonomy" id="938273"/>
    <lineage>
        <taxon>unclassified sequences</taxon>
        <taxon>metagenomes</taxon>
        <taxon>ecological metagenomes</taxon>
    </lineage>
</organism>
<accession>A0A0W8G0Z8</accession>
<reference evidence="1" key="1">
    <citation type="journal article" date="2015" name="Proc. Natl. Acad. Sci. U.S.A.">
        <title>Networks of energetic and metabolic interactions define dynamics in microbial communities.</title>
        <authorList>
            <person name="Embree M."/>
            <person name="Liu J.K."/>
            <person name="Al-Bassam M.M."/>
            <person name="Zengler K."/>
        </authorList>
    </citation>
    <scope>NUCLEOTIDE SEQUENCE</scope>
</reference>
<gene>
    <name evidence="1" type="ORF">ASZ90_003358</name>
</gene>
<proteinExistence type="predicted"/>
<dbReference type="AlphaFoldDB" id="A0A0W8G0Z8"/>
<dbReference type="EMBL" id="LNQE01000404">
    <property type="protein sequence ID" value="KUG26790.1"/>
    <property type="molecule type" value="Genomic_DNA"/>
</dbReference>
<evidence type="ECO:0000313" key="1">
    <source>
        <dbReference type="EMBL" id="KUG26790.1"/>
    </source>
</evidence>